<dbReference type="AlphaFoldDB" id="A0A1G7BYX6"/>
<gene>
    <name evidence="1" type="ORF">SAMN04489747_3095</name>
</gene>
<evidence type="ECO:0008006" key="3">
    <source>
        <dbReference type="Google" id="ProtNLM"/>
    </source>
</evidence>
<keyword evidence="2" id="KW-1185">Reference proteome</keyword>
<dbReference type="Gene3D" id="2.40.30.100">
    <property type="entry name" value="AF2212/PG0164-like"/>
    <property type="match status" value="1"/>
</dbReference>
<reference evidence="1 2" key="1">
    <citation type="submission" date="2016-10" db="EMBL/GenBank/DDBJ databases">
        <authorList>
            <person name="de Groot N.N."/>
        </authorList>
    </citation>
    <scope>NUCLEOTIDE SEQUENCE [LARGE SCALE GENOMIC DNA]</scope>
    <source>
        <strain evidence="1 2">MON 2.2</strain>
    </source>
</reference>
<dbReference type="InterPro" id="IPR037079">
    <property type="entry name" value="AF2212/PG0164-like_sf"/>
</dbReference>
<evidence type="ECO:0000313" key="1">
    <source>
        <dbReference type="EMBL" id="SDE31616.1"/>
    </source>
</evidence>
<dbReference type="InterPro" id="IPR015018">
    <property type="entry name" value="DUF1905"/>
</dbReference>
<dbReference type="EMBL" id="LT629688">
    <property type="protein sequence ID" value="SDE31616.1"/>
    <property type="molecule type" value="Genomic_DNA"/>
</dbReference>
<dbReference type="Proteomes" id="UP000198546">
    <property type="component" value="Chromosome i"/>
</dbReference>
<protein>
    <recommendedName>
        <fullName evidence="3">DUF1905 domain-containing protein</fullName>
    </recommendedName>
</protein>
<accession>A0A1G7BYX6</accession>
<evidence type="ECO:0000313" key="2">
    <source>
        <dbReference type="Proteomes" id="UP000198546"/>
    </source>
</evidence>
<dbReference type="SUPFAM" id="SSF141694">
    <property type="entry name" value="AF2212/PG0164-like"/>
    <property type="match status" value="1"/>
</dbReference>
<sequence>MTGGPTGDRLRRVELIFSGTVFEWRGPSPYYYVAVPDDESEAIASVARALTYGWGVIPVGVRLGGTRWRTSLFPRDGGYLVPLKLAVRRAEGVADSEVVTLTLSLDV</sequence>
<organism evidence="1 2">
    <name type="scientific">Auraticoccus monumenti</name>
    <dbReference type="NCBI Taxonomy" id="675864"/>
    <lineage>
        <taxon>Bacteria</taxon>
        <taxon>Bacillati</taxon>
        <taxon>Actinomycetota</taxon>
        <taxon>Actinomycetes</taxon>
        <taxon>Propionibacteriales</taxon>
        <taxon>Propionibacteriaceae</taxon>
        <taxon>Auraticoccus</taxon>
    </lineage>
</organism>
<dbReference type="Pfam" id="PF08922">
    <property type="entry name" value="DUF1905"/>
    <property type="match status" value="1"/>
</dbReference>
<name>A0A1G7BYX6_9ACTN</name>
<dbReference type="STRING" id="675864.SAMN04489747_3095"/>
<proteinExistence type="predicted"/>